<protein>
    <recommendedName>
        <fullName evidence="3">Nucleic-acid-binding protein from transposon X-element</fullName>
    </recommendedName>
</protein>
<dbReference type="Proteomes" id="UP000299102">
    <property type="component" value="Unassembled WGS sequence"/>
</dbReference>
<organism evidence="1 2">
    <name type="scientific">Eumeta variegata</name>
    <name type="common">Bagworm moth</name>
    <name type="synonym">Eumeta japonica</name>
    <dbReference type="NCBI Taxonomy" id="151549"/>
    <lineage>
        <taxon>Eukaryota</taxon>
        <taxon>Metazoa</taxon>
        <taxon>Ecdysozoa</taxon>
        <taxon>Arthropoda</taxon>
        <taxon>Hexapoda</taxon>
        <taxon>Insecta</taxon>
        <taxon>Pterygota</taxon>
        <taxon>Neoptera</taxon>
        <taxon>Endopterygota</taxon>
        <taxon>Lepidoptera</taxon>
        <taxon>Glossata</taxon>
        <taxon>Ditrysia</taxon>
        <taxon>Tineoidea</taxon>
        <taxon>Psychidae</taxon>
        <taxon>Oiketicinae</taxon>
        <taxon>Eumeta</taxon>
    </lineage>
</organism>
<accession>A0A4C1YHT5</accession>
<keyword evidence="2" id="KW-1185">Reference proteome</keyword>
<comment type="caution">
    <text evidence="1">The sequence shown here is derived from an EMBL/GenBank/DDBJ whole genome shotgun (WGS) entry which is preliminary data.</text>
</comment>
<gene>
    <name evidence="1" type="ORF">EVAR_61740_1</name>
</gene>
<dbReference type="EMBL" id="BGZK01001267">
    <property type="protein sequence ID" value="GBP75921.1"/>
    <property type="molecule type" value="Genomic_DNA"/>
</dbReference>
<proteinExistence type="predicted"/>
<evidence type="ECO:0008006" key="3">
    <source>
        <dbReference type="Google" id="ProtNLM"/>
    </source>
</evidence>
<name>A0A4C1YHT5_EUMVA</name>
<dbReference type="OrthoDB" id="10022108at2759"/>
<dbReference type="AlphaFoldDB" id="A0A4C1YHT5"/>
<sequence length="229" mass="26137">MAAEVSSTRHLRHFDVSEELEEIRKALKAKPASRTMTDAGAAAKPKPLLKVRGTDFKIAKLENNVPTVVFRDIVKVNLDEDTVRSLRTQNRHISEGLDWDKERAKVCYRRQAQNHLECYPMLKVSTELYNRLIKASYVYVGLQRCPVWDQFPLIQCSRCSRFGHSKRYCKKVFDKCGHSGRAQSATPGAQRTPKCINCIKAGWEDTVHGTFSSECGARHKWNELARSKV</sequence>
<reference evidence="1 2" key="1">
    <citation type="journal article" date="2019" name="Commun. Biol.">
        <title>The bagworm genome reveals a unique fibroin gene that provides high tensile strength.</title>
        <authorList>
            <person name="Kono N."/>
            <person name="Nakamura H."/>
            <person name="Ohtoshi R."/>
            <person name="Tomita M."/>
            <person name="Numata K."/>
            <person name="Arakawa K."/>
        </authorList>
    </citation>
    <scope>NUCLEOTIDE SEQUENCE [LARGE SCALE GENOMIC DNA]</scope>
</reference>
<evidence type="ECO:0000313" key="2">
    <source>
        <dbReference type="Proteomes" id="UP000299102"/>
    </source>
</evidence>
<evidence type="ECO:0000313" key="1">
    <source>
        <dbReference type="EMBL" id="GBP75921.1"/>
    </source>
</evidence>